<dbReference type="EMBL" id="JAPFFF010000043">
    <property type="protein sequence ID" value="KAK8840873.1"/>
    <property type="molecule type" value="Genomic_DNA"/>
</dbReference>
<protein>
    <recommendedName>
        <fullName evidence="3">Ubiquitin-like domain-containing protein</fullName>
    </recommendedName>
</protein>
<proteinExistence type="predicted"/>
<accession>A0ABR2H4U0</accession>
<sequence>MMQIGEKDIHQGYNQQIGAYSKNSSFFIEKNDFDEDNITIYVYQPCVRIKHIKLNIRSCISILTRVYPEDSTYIFKGQVLDISKTFFDYQITNENKIVSISPQMMKHDSCLVEKWIQMTNDYETFEERLNIDINKNSRREIARIKDLKFIKFEIKRKKLDRFLRSHPINKKDQNEHRMNIMNNEEKLNLSYEPINSPLTEPLPIIW</sequence>
<name>A0ABR2H4U0_9EUKA</name>
<gene>
    <name evidence="1" type="ORF">M9Y10_027702</name>
</gene>
<dbReference type="Proteomes" id="UP001470230">
    <property type="component" value="Unassembled WGS sequence"/>
</dbReference>
<evidence type="ECO:0000313" key="1">
    <source>
        <dbReference type="EMBL" id="KAK8840873.1"/>
    </source>
</evidence>
<evidence type="ECO:0000313" key="2">
    <source>
        <dbReference type="Proteomes" id="UP001470230"/>
    </source>
</evidence>
<evidence type="ECO:0008006" key="3">
    <source>
        <dbReference type="Google" id="ProtNLM"/>
    </source>
</evidence>
<reference evidence="1 2" key="1">
    <citation type="submission" date="2024-04" db="EMBL/GenBank/DDBJ databases">
        <title>Tritrichomonas musculus Genome.</title>
        <authorList>
            <person name="Alves-Ferreira E."/>
            <person name="Grigg M."/>
            <person name="Lorenzi H."/>
            <person name="Galac M."/>
        </authorList>
    </citation>
    <scope>NUCLEOTIDE SEQUENCE [LARGE SCALE GENOMIC DNA]</scope>
    <source>
        <strain evidence="1 2">EAF2021</strain>
    </source>
</reference>
<keyword evidence="2" id="KW-1185">Reference proteome</keyword>
<organism evidence="1 2">
    <name type="scientific">Tritrichomonas musculus</name>
    <dbReference type="NCBI Taxonomy" id="1915356"/>
    <lineage>
        <taxon>Eukaryota</taxon>
        <taxon>Metamonada</taxon>
        <taxon>Parabasalia</taxon>
        <taxon>Tritrichomonadida</taxon>
        <taxon>Tritrichomonadidae</taxon>
        <taxon>Tritrichomonas</taxon>
    </lineage>
</organism>
<comment type="caution">
    <text evidence="1">The sequence shown here is derived from an EMBL/GenBank/DDBJ whole genome shotgun (WGS) entry which is preliminary data.</text>
</comment>